<dbReference type="SUPFAM" id="SSF53448">
    <property type="entry name" value="Nucleotide-diphospho-sugar transferases"/>
    <property type="match status" value="1"/>
</dbReference>
<dbReference type="InterPro" id="IPR029044">
    <property type="entry name" value="Nucleotide-diphossugar_trans"/>
</dbReference>
<proteinExistence type="predicted"/>
<dbReference type="EMBL" id="CP095043">
    <property type="protein sequence ID" value="UOQ59921.1"/>
    <property type="molecule type" value="Genomic_DNA"/>
</dbReference>
<reference evidence="1 2" key="1">
    <citation type="submission" date="2022-04" db="EMBL/GenBank/DDBJ databases">
        <title>Leucobacter sp. isolated from rhizosphere of onion.</title>
        <authorList>
            <person name="Won M."/>
            <person name="Lee C.-M."/>
            <person name="Woen H.-Y."/>
            <person name="Kwon S.-W."/>
        </authorList>
    </citation>
    <scope>NUCLEOTIDE SEQUENCE [LARGE SCALE GENOMIC DNA]</scope>
    <source>
        <strain evidence="1 2">H25R-14</strain>
    </source>
</reference>
<protein>
    <recommendedName>
        <fullName evidence="3">Glycosyltransferase family 2 protein</fullName>
    </recommendedName>
</protein>
<gene>
    <name evidence="1" type="ORF">MUN76_12850</name>
</gene>
<dbReference type="Gene3D" id="3.90.550.10">
    <property type="entry name" value="Spore Coat Polysaccharide Biosynthesis Protein SpsA, Chain A"/>
    <property type="match status" value="1"/>
</dbReference>
<dbReference type="Proteomes" id="UP000831775">
    <property type="component" value="Chromosome"/>
</dbReference>
<keyword evidence="2" id="KW-1185">Reference proteome</keyword>
<evidence type="ECO:0000313" key="2">
    <source>
        <dbReference type="Proteomes" id="UP000831775"/>
    </source>
</evidence>
<organism evidence="1 2">
    <name type="scientific">Leucobacter rhizosphaerae</name>
    <dbReference type="NCBI Taxonomy" id="2932245"/>
    <lineage>
        <taxon>Bacteria</taxon>
        <taxon>Bacillati</taxon>
        <taxon>Actinomycetota</taxon>
        <taxon>Actinomycetes</taxon>
        <taxon>Micrococcales</taxon>
        <taxon>Microbacteriaceae</taxon>
        <taxon>Leucobacter</taxon>
    </lineage>
</organism>
<dbReference type="PANTHER" id="PTHR43179">
    <property type="entry name" value="RHAMNOSYLTRANSFERASE WBBL"/>
    <property type="match status" value="1"/>
</dbReference>
<name>A0ABY4FUE5_9MICO</name>
<accession>A0ABY4FUE5</accession>
<evidence type="ECO:0008006" key="3">
    <source>
        <dbReference type="Google" id="ProtNLM"/>
    </source>
</evidence>
<evidence type="ECO:0000313" key="1">
    <source>
        <dbReference type="EMBL" id="UOQ59921.1"/>
    </source>
</evidence>
<dbReference type="RefSeq" id="WP_244685189.1">
    <property type="nucleotide sequence ID" value="NZ_CP095043.1"/>
</dbReference>
<dbReference type="PANTHER" id="PTHR43179:SF7">
    <property type="entry name" value="RHAMNOSYLTRANSFERASE WBBL"/>
    <property type="match status" value="1"/>
</dbReference>
<sequence length="292" mass="32473">MDIQSVVYLNAPEDLIRAAEAVSNAARVAREEGALGDWAFRLGDGSPDAMLGDSDLETIRTLVEAQGGQFEYDVFGINLGSAAGHNRLAERADLDEIVILNPDALMAPDLLQVLIETTAPDVGFIEARQLPVEHPKEYDPVTGDTQWGSTACAMIPRELFVALNGFDAETFFLYCDDVDFSWRVRLAGKRVVLQSAARLFHDKRLTPTGDWPSSNAERYYSAEAALLLAYKYSRDDILEQNLRAFASSEDANLRKALAAFERRRTTGPLPDRVDREHLVADFVLGNYTTHRY</sequence>